<keyword evidence="4 10" id="KW-1003">Cell membrane</keyword>
<dbReference type="CDD" id="cd06261">
    <property type="entry name" value="TM_PBP2"/>
    <property type="match status" value="1"/>
</dbReference>
<keyword evidence="6 9" id="KW-0812">Transmembrane</keyword>
<dbReference type="SUPFAM" id="SSF160964">
    <property type="entry name" value="MalF N-terminal region-like"/>
    <property type="match status" value="1"/>
</dbReference>
<keyword evidence="7 9" id="KW-1133">Transmembrane helix</keyword>
<evidence type="ECO:0000256" key="10">
    <source>
        <dbReference type="RuleBase" id="RU367050"/>
    </source>
</evidence>
<dbReference type="SUPFAM" id="SSF161098">
    <property type="entry name" value="MetI-like"/>
    <property type="match status" value="1"/>
</dbReference>
<feature type="transmembrane region" description="Helical" evidence="9">
    <location>
        <begin position="78"/>
        <end position="103"/>
    </location>
</feature>
<dbReference type="InterPro" id="IPR000515">
    <property type="entry name" value="MetI-like"/>
</dbReference>
<feature type="transmembrane region" description="Helical" evidence="9">
    <location>
        <begin position="225"/>
        <end position="251"/>
    </location>
</feature>
<feature type="domain" description="ABC transmembrane type-1" evidence="11">
    <location>
        <begin position="225"/>
        <end position="449"/>
    </location>
</feature>
<dbReference type="InterPro" id="IPR035906">
    <property type="entry name" value="MetI-like_sf"/>
</dbReference>
<accession>A0ABQ2CZP8</accession>
<dbReference type="InterPro" id="IPR035277">
    <property type="entry name" value="MalF_N"/>
</dbReference>
<keyword evidence="5 10" id="KW-0762">Sugar transport</keyword>
<keyword evidence="3 9" id="KW-0813">Transport</keyword>
<dbReference type="Proteomes" id="UP000632222">
    <property type="component" value="Unassembled WGS sequence"/>
</dbReference>
<evidence type="ECO:0000256" key="7">
    <source>
        <dbReference type="ARBA" id="ARBA00022989"/>
    </source>
</evidence>
<evidence type="ECO:0000256" key="5">
    <source>
        <dbReference type="ARBA" id="ARBA00022597"/>
    </source>
</evidence>
<evidence type="ECO:0000256" key="3">
    <source>
        <dbReference type="ARBA" id="ARBA00022448"/>
    </source>
</evidence>
<proteinExistence type="inferred from homology"/>
<evidence type="ECO:0000259" key="11">
    <source>
        <dbReference type="PROSITE" id="PS50928"/>
    </source>
</evidence>
<evidence type="ECO:0000256" key="6">
    <source>
        <dbReference type="ARBA" id="ARBA00022692"/>
    </source>
</evidence>
<feature type="transmembrane region" description="Helical" evidence="9">
    <location>
        <begin position="14"/>
        <end position="37"/>
    </location>
</feature>
<protein>
    <recommendedName>
        <fullName evidence="10">Maltose/maltodextrin transport system permease protein</fullName>
    </recommendedName>
</protein>
<reference evidence="13" key="1">
    <citation type="journal article" date="2019" name="Int. J. Syst. Evol. Microbiol.">
        <title>The Global Catalogue of Microorganisms (GCM) 10K type strain sequencing project: providing services to taxonomists for standard genome sequencing and annotation.</title>
        <authorList>
            <consortium name="The Broad Institute Genomics Platform"/>
            <consortium name="The Broad Institute Genome Sequencing Center for Infectious Disease"/>
            <person name="Wu L."/>
            <person name="Ma J."/>
        </authorList>
    </citation>
    <scope>NUCLEOTIDE SEQUENCE [LARGE SCALE GENOMIC DNA]</scope>
    <source>
        <strain evidence="13">JCM 14370</strain>
    </source>
</reference>
<organism evidence="12 13">
    <name type="scientific">Deinococcus roseus</name>
    <dbReference type="NCBI Taxonomy" id="392414"/>
    <lineage>
        <taxon>Bacteria</taxon>
        <taxon>Thermotogati</taxon>
        <taxon>Deinococcota</taxon>
        <taxon>Deinococci</taxon>
        <taxon>Deinococcales</taxon>
        <taxon>Deinococcaceae</taxon>
        <taxon>Deinococcus</taxon>
    </lineage>
</organism>
<comment type="similarity">
    <text evidence="2 10">Belongs to the binding-protein-dependent transport system permease family. MalFG subfamily.</text>
</comment>
<comment type="subcellular location">
    <subcellularLocation>
        <location evidence="1 9">Cell membrane</location>
        <topology evidence="1 9">Multi-pass membrane protein</topology>
    </subcellularLocation>
</comment>
<evidence type="ECO:0000313" key="13">
    <source>
        <dbReference type="Proteomes" id="UP000632222"/>
    </source>
</evidence>
<feature type="transmembrane region" description="Helical" evidence="9">
    <location>
        <begin position="428"/>
        <end position="452"/>
    </location>
</feature>
<dbReference type="RefSeq" id="WP_189000688.1">
    <property type="nucleotide sequence ID" value="NZ_BMOD01000002.1"/>
</dbReference>
<evidence type="ECO:0000256" key="9">
    <source>
        <dbReference type="RuleBase" id="RU363032"/>
    </source>
</evidence>
<dbReference type="PANTHER" id="PTHR47314">
    <property type="entry name" value="MALTOSE/MALTODEXTRIN TRANSPORT SYSTEM PERMEASE PROTEIN MALF"/>
    <property type="match status" value="1"/>
</dbReference>
<name>A0ABQ2CZP8_9DEIO</name>
<feature type="transmembrane region" description="Helical" evidence="9">
    <location>
        <begin position="314"/>
        <end position="337"/>
    </location>
</feature>
<evidence type="ECO:0000256" key="2">
    <source>
        <dbReference type="ARBA" id="ARBA00009047"/>
    </source>
</evidence>
<dbReference type="PANTHER" id="PTHR47314:SF1">
    <property type="entry name" value="MALTOSE_MALTODEXTRIN TRANSPORT SYSTEM PERMEASE PROTEIN MALF"/>
    <property type="match status" value="1"/>
</dbReference>
<evidence type="ECO:0000256" key="4">
    <source>
        <dbReference type="ARBA" id="ARBA00022475"/>
    </source>
</evidence>
<comment type="caution">
    <text evidence="12">The sequence shown here is derived from an EMBL/GenBank/DDBJ whole genome shotgun (WGS) entry which is preliminary data.</text>
</comment>
<dbReference type="PROSITE" id="PS50928">
    <property type="entry name" value="ABC_TM1"/>
    <property type="match status" value="1"/>
</dbReference>
<keyword evidence="13" id="KW-1185">Reference proteome</keyword>
<feature type="transmembrane region" description="Helical" evidence="9">
    <location>
        <begin position="263"/>
        <end position="284"/>
    </location>
</feature>
<dbReference type="EMBL" id="BMOD01000002">
    <property type="protein sequence ID" value="GGJ25586.1"/>
    <property type="molecule type" value="Genomic_DNA"/>
</dbReference>
<evidence type="ECO:0000256" key="1">
    <source>
        <dbReference type="ARBA" id="ARBA00004651"/>
    </source>
</evidence>
<dbReference type="Pfam" id="PF00528">
    <property type="entry name" value="BPD_transp_1"/>
    <property type="match status" value="1"/>
</dbReference>
<comment type="function">
    <text evidence="10">Part of the ABC transporter complex MalEFGK involved in maltose/maltodextrin import. Probably responsible for the translocation of the substrate across the membrane.</text>
</comment>
<gene>
    <name evidence="12" type="ORF">GCM10008938_09660</name>
</gene>
<evidence type="ECO:0000256" key="8">
    <source>
        <dbReference type="ARBA" id="ARBA00023136"/>
    </source>
</evidence>
<evidence type="ECO:0000313" key="12">
    <source>
        <dbReference type="EMBL" id="GGJ25586.1"/>
    </source>
</evidence>
<dbReference type="Gene3D" id="1.10.3720.10">
    <property type="entry name" value="MetI-like"/>
    <property type="match status" value="1"/>
</dbReference>
<dbReference type="Gene3D" id="1.20.58.370">
    <property type="entry name" value="MalF N-terminal region-like"/>
    <property type="match status" value="1"/>
</dbReference>
<keyword evidence="8 9" id="KW-0472">Membrane</keyword>
<sequence length="461" mass="50325">MTIRTEVPPQGTRGLLQALGILAVLLLASLGIAWLIGNVTASSFPQAPSYMLLIFWAVILVPMAIVILRMFPWMINWYYLLPAIIFVLVFTAFPLALTVGLAFTNYSGQNGGTPDSGAMMEIASISPDRKIITVNEAGDGTMQETFRCEDPACTGAKAAVYIKDVTKPVILGVESLSDKAITLTAPLPENQNFVQITRVNVIKLVGIKNFIGIFRDASIQLVPTFIWTVIFALSTILVNTVAGLTLGILLANKRLKFRNFYRSLLFLPWAIPVVISVQMWVALLNPNFGVINRLLGLLGMYPIGWLIDPMWAKISILFVNLWLGFPFMMTATISALASIPEDLYEAAAIDGANRWEQVKAITLPMLRSAFTPLLLSGFAFNFNNFGLIYLLTAGGPPQEGRTSTAQSTDILLSWGYNVAFTNQGGNDYALASAIAIIIGVLTLAVSIVNFRFAGVFKEARK</sequence>
<feature type="transmembrane region" description="Helical" evidence="9">
    <location>
        <begin position="49"/>
        <end position="71"/>
    </location>
</feature>